<dbReference type="EMBL" id="CP030041">
    <property type="protein sequence ID" value="AWW30045.1"/>
    <property type="molecule type" value="Genomic_DNA"/>
</dbReference>
<dbReference type="InterPro" id="IPR021857">
    <property type="entry name" value="DUF3467"/>
</dbReference>
<name>A0A2Z4IGK1_9BACT</name>
<accession>A0A2Z4IGK1</accession>
<organism evidence="1 2">
    <name type="scientific">Echinicola strongylocentroti</name>
    <dbReference type="NCBI Taxonomy" id="1795355"/>
    <lineage>
        <taxon>Bacteria</taxon>
        <taxon>Pseudomonadati</taxon>
        <taxon>Bacteroidota</taxon>
        <taxon>Cytophagia</taxon>
        <taxon>Cytophagales</taxon>
        <taxon>Cyclobacteriaceae</taxon>
        <taxon>Echinicola</taxon>
    </lineage>
</organism>
<dbReference type="KEGG" id="est:DN752_07840"/>
<protein>
    <submittedName>
        <fullName evidence="1">DUF3467 domain-containing protein</fullName>
    </submittedName>
</protein>
<reference evidence="1 2" key="1">
    <citation type="submission" date="2018-06" db="EMBL/GenBank/DDBJ databases">
        <title>Echinicola strongylocentroti sp. nov., isolated from a sea urchin Strongylocentrotus intermedius.</title>
        <authorList>
            <person name="Bae S.S."/>
        </authorList>
    </citation>
    <scope>NUCLEOTIDE SEQUENCE [LARGE SCALE GENOMIC DNA]</scope>
    <source>
        <strain evidence="1 2">MEBiC08714</strain>
    </source>
</reference>
<keyword evidence="2" id="KW-1185">Reference proteome</keyword>
<evidence type="ECO:0000313" key="2">
    <source>
        <dbReference type="Proteomes" id="UP000248688"/>
    </source>
</evidence>
<proteinExistence type="predicted"/>
<gene>
    <name evidence="1" type="ORF">DN752_07840</name>
</gene>
<dbReference type="Proteomes" id="UP000248688">
    <property type="component" value="Chromosome"/>
</dbReference>
<dbReference type="AlphaFoldDB" id="A0A2Z4IGK1"/>
<dbReference type="RefSeq" id="WP_112783433.1">
    <property type="nucleotide sequence ID" value="NZ_CP030041.1"/>
</dbReference>
<sequence length="109" mass="12133">MEDHKDEEKGKNQQINVELSDEVAEGIYANLAMIAHSNSEFVLDFIRLMPGVPKARVKSRIIMTPDHAKRLLTALKDNIEKYESAFGKIEAGNDVPEFPMNFGGTLGEA</sequence>
<dbReference type="Pfam" id="PF11950">
    <property type="entry name" value="DUF3467"/>
    <property type="match status" value="1"/>
</dbReference>
<dbReference type="OrthoDB" id="9813817at2"/>
<evidence type="ECO:0000313" key="1">
    <source>
        <dbReference type="EMBL" id="AWW30045.1"/>
    </source>
</evidence>